<dbReference type="PANTHER" id="PTHR45817:SF4">
    <property type="entry name" value="LYSYL OXIDASE-LIKE-RELATED"/>
    <property type="match status" value="1"/>
</dbReference>
<dbReference type="Proteomes" id="UP000694846">
    <property type="component" value="Unplaced"/>
</dbReference>
<dbReference type="EMBL" id="GGMS01003889">
    <property type="protein sequence ID" value="MBY73092.1"/>
    <property type="molecule type" value="Transcribed_RNA"/>
</dbReference>
<evidence type="ECO:0000256" key="4">
    <source>
        <dbReference type="ARBA" id="ARBA00022737"/>
    </source>
</evidence>
<dbReference type="PRINTS" id="PR00258">
    <property type="entry name" value="SPERACTRCPTR"/>
</dbReference>
<evidence type="ECO:0000256" key="6">
    <source>
        <dbReference type="ARBA" id="ARBA00023136"/>
    </source>
</evidence>
<dbReference type="Pfam" id="PF01186">
    <property type="entry name" value="Lysyl_oxidase"/>
    <property type="match status" value="1"/>
</dbReference>
<keyword evidence="13" id="KW-1185">Reference proteome</keyword>
<dbReference type="InterPro" id="IPR050912">
    <property type="entry name" value="LOX-like_protein"/>
</dbReference>
<evidence type="ECO:0000256" key="8">
    <source>
        <dbReference type="ARBA" id="ARBA00023180"/>
    </source>
</evidence>
<dbReference type="OrthoDB" id="547291at2759"/>
<keyword evidence="8" id="KW-0325">Glycoprotein</keyword>
<evidence type="ECO:0000259" key="11">
    <source>
        <dbReference type="PROSITE" id="PS50287"/>
    </source>
</evidence>
<evidence type="ECO:0000256" key="3">
    <source>
        <dbReference type="ARBA" id="ARBA00022729"/>
    </source>
</evidence>
<feature type="disulfide bond" evidence="9">
    <location>
        <begin position="110"/>
        <end position="171"/>
    </location>
</feature>
<feature type="domain" description="SRCR" evidence="11">
    <location>
        <begin position="72"/>
        <end position="172"/>
    </location>
</feature>
<name>A0A2S2Q7B9_9HEMI</name>
<dbReference type="GO" id="GO:0005507">
    <property type="term" value="F:copper ion binding"/>
    <property type="evidence" value="ECO:0007669"/>
    <property type="project" value="InterPro"/>
</dbReference>
<evidence type="ECO:0000313" key="12">
    <source>
        <dbReference type="EMBL" id="MBY73092.1"/>
    </source>
</evidence>
<dbReference type="InterPro" id="IPR001190">
    <property type="entry name" value="SRCR"/>
</dbReference>
<feature type="domain" description="SRCR" evidence="11">
    <location>
        <begin position="211"/>
        <end position="312"/>
    </location>
</feature>
<dbReference type="SMART" id="SM00202">
    <property type="entry name" value="SR"/>
    <property type="match status" value="2"/>
</dbReference>
<dbReference type="GO" id="GO:0004720">
    <property type="term" value="F:protein-lysine 6-oxidase activity"/>
    <property type="evidence" value="ECO:0007669"/>
    <property type="project" value="TreeGrafter"/>
</dbReference>
<keyword evidence="6 10" id="KW-0472">Membrane</keyword>
<sequence length="524" mass="58098">MVAHVETTGYCGRGSRSCGRWPAAAVLVALSLHLMLLLLLPPGHLAVKRKHHWKTDVIKNHLKNHKSLEGMVRLVDGESEHEGNVEILHLGKWGAICDDEWDVRDGQVICRQLGFDGTSSVTHNSHFGQAARKYWMDNIRCGGHELEISECRFDSWGENDCDPSEAAGVICSSPEVKKPKNTFAINQSDVAVAKKTKKHKIKDTSGPNIELRLAGGRTPEEGRVEVKTNDGWGVICGDGFGILEAMVVCRSVGMGHAAAAFQTDRFGGLDMPVVLSAIECKYGNETSLANCFHQHKVVCSSRKETVAAVVCVRDMADLAVNADELVRSAYLEDRQMYFLQCAMEENCLASSAYQLRQSETDWHLLTRRLLRFTAKITNVGTAPFRPAIPKHLWQFHQCHMHYHSMEVFATFDVLDGGGMKVAEGHKASFCLEDNQCTGGAVPGFACANYGDQGITVNCSDIYRHNIDCQWVDITDLNPGLYTFKVSVNPEFKIPEITYNNNAAVCSMFYSETFVKIHDCVVQNP</sequence>
<dbReference type="InterPro" id="IPR036772">
    <property type="entry name" value="SRCR-like_dom_sf"/>
</dbReference>
<evidence type="ECO:0000256" key="10">
    <source>
        <dbReference type="SAM" id="Phobius"/>
    </source>
</evidence>
<evidence type="ECO:0000313" key="14">
    <source>
        <dbReference type="RefSeq" id="XP_025406169.1"/>
    </source>
</evidence>
<comment type="subcellular location">
    <subcellularLocation>
        <location evidence="1">Membrane</location>
        <topology evidence="1">Single-pass membrane protein</topology>
    </subcellularLocation>
</comment>
<evidence type="ECO:0000256" key="9">
    <source>
        <dbReference type="PROSITE-ProRule" id="PRU00196"/>
    </source>
</evidence>
<dbReference type="Gene3D" id="3.10.250.10">
    <property type="entry name" value="SRCR-like domain"/>
    <property type="match status" value="2"/>
</dbReference>
<dbReference type="PROSITE" id="PS00420">
    <property type="entry name" value="SRCR_1"/>
    <property type="match status" value="2"/>
</dbReference>
<dbReference type="Pfam" id="PF00530">
    <property type="entry name" value="SRCR"/>
    <property type="match status" value="2"/>
</dbReference>
<protein>
    <submittedName>
        <fullName evidence="12">Lysyl oxidase 2</fullName>
    </submittedName>
    <submittedName>
        <fullName evidence="14">Lysyl oxidase homolog 2</fullName>
    </submittedName>
</protein>
<dbReference type="PANTHER" id="PTHR45817">
    <property type="entry name" value="LYSYL OXIDASE-LIKE-RELATED"/>
    <property type="match status" value="1"/>
</dbReference>
<keyword evidence="7 9" id="KW-1015">Disulfide bond</keyword>
<evidence type="ECO:0000256" key="7">
    <source>
        <dbReference type="ARBA" id="ARBA00023157"/>
    </source>
</evidence>
<feature type="disulfide bond" evidence="9">
    <location>
        <begin position="97"/>
        <end position="161"/>
    </location>
</feature>
<evidence type="ECO:0000256" key="1">
    <source>
        <dbReference type="ARBA" id="ARBA00004167"/>
    </source>
</evidence>
<feature type="disulfide bond" evidence="9">
    <location>
        <begin position="141"/>
        <end position="151"/>
    </location>
</feature>
<feature type="transmembrane region" description="Helical" evidence="10">
    <location>
        <begin position="20"/>
        <end position="40"/>
    </location>
</feature>
<organism evidence="12">
    <name type="scientific">Sipha flava</name>
    <name type="common">yellow sugarcane aphid</name>
    <dbReference type="NCBI Taxonomy" id="143950"/>
    <lineage>
        <taxon>Eukaryota</taxon>
        <taxon>Metazoa</taxon>
        <taxon>Ecdysozoa</taxon>
        <taxon>Arthropoda</taxon>
        <taxon>Hexapoda</taxon>
        <taxon>Insecta</taxon>
        <taxon>Pterygota</taxon>
        <taxon>Neoptera</taxon>
        <taxon>Paraneoptera</taxon>
        <taxon>Hemiptera</taxon>
        <taxon>Sternorrhyncha</taxon>
        <taxon>Aphidomorpha</taxon>
        <taxon>Aphidoidea</taxon>
        <taxon>Aphididae</taxon>
        <taxon>Sipha</taxon>
    </lineage>
</organism>
<proteinExistence type="predicted"/>
<accession>A0A2S2Q7B9</accession>
<dbReference type="RefSeq" id="XP_025406169.1">
    <property type="nucleotide sequence ID" value="XM_025550384.1"/>
</dbReference>
<evidence type="ECO:0000256" key="5">
    <source>
        <dbReference type="ARBA" id="ARBA00022989"/>
    </source>
</evidence>
<reference evidence="12" key="1">
    <citation type="submission" date="2018-04" db="EMBL/GenBank/DDBJ databases">
        <title>Transcriptome assembly of Sipha flava.</title>
        <authorList>
            <person name="Scully E.D."/>
            <person name="Geib S.M."/>
            <person name="Palmer N.A."/>
            <person name="Koch K."/>
            <person name="Bradshaw J."/>
            <person name="Heng-Moss T."/>
            <person name="Sarath G."/>
        </authorList>
    </citation>
    <scope>NUCLEOTIDE SEQUENCE</scope>
</reference>
<dbReference type="InterPro" id="IPR001695">
    <property type="entry name" value="Lysyl_oxidase"/>
</dbReference>
<evidence type="ECO:0000313" key="13">
    <source>
        <dbReference type="Proteomes" id="UP000694846"/>
    </source>
</evidence>
<keyword evidence="3" id="KW-0732">Signal</keyword>
<keyword evidence="4" id="KW-0677">Repeat</keyword>
<dbReference type="PRINTS" id="PR00074">
    <property type="entry name" value="LYSYLOXIDASE"/>
</dbReference>
<gene>
    <name evidence="12" type="primary">LOXL2</name>
    <name evidence="14" type="synonym">LOC112680328</name>
    <name evidence="12" type="ORF">g.74125</name>
</gene>
<reference evidence="14" key="2">
    <citation type="submission" date="2025-04" db="UniProtKB">
        <authorList>
            <consortium name="RefSeq"/>
        </authorList>
    </citation>
    <scope>IDENTIFICATION</scope>
    <source>
        <tissue evidence="14">Whole body</tissue>
    </source>
</reference>
<comment type="caution">
    <text evidence="9">Lacks conserved residue(s) required for the propagation of feature annotation.</text>
</comment>
<keyword evidence="2 10" id="KW-0812">Transmembrane</keyword>
<dbReference type="GO" id="GO:0005615">
    <property type="term" value="C:extracellular space"/>
    <property type="evidence" value="ECO:0007669"/>
    <property type="project" value="TreeGrafter"/>
</dbReference>
<dbReference type="FunFam" id="3.10.250.10:FF:000035">
    <property type="entry name" value="Lysyl oxidase-like 2"/>
    <property type="match status" value="1"/>
</dbReference>
<dbReference type="PROSITE" id="PS50287">
    <property type="entry name" value="SRCR_2"/>
    <property type="match status" value="2"/>
</dbReference>
<dbReference type="FunFam" id="3.10.250.10:FF:000016">
    <property type="entry name" value="Scavenger receptor cysteine-rich protein type 12"/>
    <property type="match status" value="1"/>
</dbReference>
<dbReference type="AlphaFoldDB" id="A0A2S2Q7B9"/>
<dbReference type="SUPFAM" id="SSF56487">
    <property type="entry name" value="SRCR-like"/>
    <property type="match status" value="2"/>
</dbReference>
<dbReference type="GO" id="GO:0016020">
    <property type="term" value="C:membrane"/>
    <property type="evidence" value="ECO:0007669"/>
    <property type="project" value="UniProtKB-SubCell"/>
</dbReference>
<keyword evidence="5 10" id="KW-1133">Transmembrane helix</keyword>
<evidence type="ECO:0000256" key="2">
    <source>
        <dbReference type="ARBA" id="ARBA00022692"/>
    </source>
</evidence>